<organism evidence="3 4">
    <name type="scientific">Rubrivivax gelatinosus</name>
    <name type="common">Rhodocyclus gelatinosus</name>
    <name type="synonym">Rhodopseudomonas gelatinosa</name>
    <dbReference type="NCBI Taxonomy" id="28068"/>
    <lineage>
        <taxon>Bacteria</taxon>
        <taxon>Pseudomonadati</taxon>
        <taxon>Pseudomonadota</taxon>
        <taxon>Betaproteobacteria</taxon>
        <taxon>Burkholderiales</taxon>
        <taxon>Sphaerotilaceae</taxon>
        <taxon>Rubrivivax</taxon>
    </lineage>
</organism>
<keyword evidence="1" id="KW-1133">Transmembrane helix</keyword>
<dbReference type="AlphaFoldDB" id="A0A4R2LXH6"/>
<keyword evidence="1" id="KW-0472">Membrane</keyword>
<sequence>MRRYSPIAALLLALAGAVFADQALEPQVAEIERLGISANWRDVNTKIQTLSPRLETLSREQRQRVEFVRLRMLALSGDVAGAATGLGALLQEPLAADLRMRVYGTAINVAANAGQWSQAFTWLDEALAYLDEEPQQSARLLGIASYLHNLVGETKKARELALRELALADKGSDERAKCLAVSHLATAEASAGRNKESERLRWRQINACARAGDLIFAAEGKWGVTKMLAAQGRYDQALNWADQALADFARAGYAPGAWGVRLALAGSLVESGRDLDRAGRLLADALLYYRDQKAPDMIAETEQLLARLAEKRGDPAQALAHYKRATVSTASAESETRERRLAYLQVQFDIRLKEQQIALLKAEKEVAALQVTAAQRRQWLLWVGLGGLALVAMLLTILLRRAFIERRRYRWQSEHDGLTRLYNYQQVRKLGEAAF</sequence>
<feature type="transmembrane region" description="Helical" evidence="1">
    <location>
        <begin position="379"/>
        <end position="399"/>
    </location>
</feature>
<feature type="non-terminal residue" evidence="3">
    <location>
        <position position="435"/>
    </location>
</feature>
<evidence type="ECO:0000256" key="2">
    <source>
        <dbReference type="SAM" id="SignalP"/>
    </source>
</evidence>
<keyword evidence="1" id="KW-0812">Transmembrane</keyword>
<comment type="caution">
    <text evidence="3">The sequence shown here is derived from an EMBL/GenBank/DDBJ whole genome shotgun (WGS) entry which is preliminary data.</text>
</comment>
<dbReference type="Proteomes" id="UP000295106">
    <property type="component" value="Unassembled WGS sequence"/>
</dbReference>
<dbReference type="InterPro" id="IPR011990">
    <property type="entry name" value="TPR-like_helical_dom_sf"/>
</dbReference>
<evidence type="ECO:0000313" key="4">
    <source>
        <dbReference type="Proteomes" id="UP000295106"/>
    </source>
</evidence>
<gene>
    <name evidence="3" type="ORF">EV684_115111</name>
</gene>
<feature type="signal peptide" evidence="2">
    <location>
        <begin position="1"/>
        <end position="20"/>
    </location>
</feature>
<dbReference type="EMBL" id="SLXD01000015">
    <property type="protein sequence ID" value="TCO99318.1"/>
    <property type="molecule type" value="Genomic_DNA"/>
</dbReference>
<evidence type="ECO:0000256" key="1">
    <source>
        <dbReference type="SAM" id="Phobius"/>
    </source>
</evidence>
<dbReference type="SUPFAM" id="SSF48452">
    <property type="entry name" value="TPR-like"/>
    <property type="match status" value="2"/>
</dbReference>
<accession>A0A4R2LXH6</accession>
<reference evidence="3 4" key="1">
    <citation type="submission" date="2019-03" db="EMBL/GenBank/DDBJ databases">
        <title>Genomic Encyclopedia of Type Strains, Phase IV (KMG-IV): sequencing the most valuable type-strain genomes for metagenomic binning, comparative biology and taxonomic classification.</title>
        <authorList>
            <person name="Goeker M."/>
        </authorList>
    </citation>
    <scope>NUCLEOTIDE SEQUENCE [LARGE SCALE GENOMIC DNA]</scope>
    <source>
        <strain evidence="3 4">DSM 1709</strain>
    </source>
</reference>
<name>A0A4R2LXH6_RUBGE</name>
<feature type="chain" id="PRO_5020519450" description="Tetratricopeptide repeat protein" evidence="2">
    <location>
        <begin position="21"/>
        <end position="435"/>
    </location>
</feature>
<keyword evidence="2" id="KW-0732">Signal</keyword>
<protein>
    <recommendedName>
        <fullName evidence="5">Tetratricopeptide repeat protein</fullName>
    </recommendedName>
</protein>
<proteinExistence type="predicted"/>
<dbReference type="Gene3D" id="1.25.40.10">
    <property type="entry name" value="Tetratricopeptide repeat domain"/>
    <property type="match status" value="1"/>
</dbReference>
<evidence type="ECO:0000313" key="3">
    <source>
        <dbReference type="EMBL" id="TCO99318.1"/>
    </source>
</evidence>
<evidence type="ECO:0008006" key="5">
    <source>
        <dbReference type="Google" id="ProtNLM"/>
    </source>
</evidence>